<dbReference type="EMBL" id="JARBHB010000012">
    <property type="protein sequence ID" value="KAJ8872028.1"/>
    <property type="molecule type" value="Genomic_DNA"/>
</dbReference>
<name>A0ABQ9GJ29_9NEOP</name>
<organism evidence="1 2">
    <name type="scientific">Dryococelus australis</name>
    <dbReference type="NCBI Taxonomy" id="614101"/>
    <lineage>
        <taxon>Eukaryota</taxon>
        <taxon>Metazoa</taxon>
        <taxon>Ecdysozoa</taxon>
        <taxon>Arthropoda</taxon>
        <taxon>Hexapoda</taxon>
        <taxon>Insecta</taxon>
        <taxon>Pterygota</taxon>
        <taxon>Neoptera</taxon>
        <taxon>Polyneoptera</taxon>
        <taxon>Phasmatodea</taxon>
        <taxon>Verophasmatodea</taxon>
        <taxon>Anareolatae</taxon>
        <taxon>Phasmatidae</taxon>
        <taxon>Eurycanthinae</taxon>
        <taxon>Dryococelus</taxon>
    </lineage>
</organism>
<protein>
    <submittedName>
        <fullName evidence="1">Uncharacterized protein</fullName>
    </submittedName>
</protein>
<reference evidence="1 2" key="1">
    <citation type="submission" date="2023-02" db="EMBL/GenBank/DDBJ databases">
        <title>LHISI_Scaffold_Assembly.</title>
        <authorList>
            <person name="Stuart O.P."/>
            <person name="Cleave R."/>
            <person name="Magrath M.J.L."/>
            <person name="Mikheyev A.S."/>
        </authorList>
    </citation>
    <scope>NUCLEOTIDE SEQUENCE [LARGE SCALE GENOMIC DNA]</scope>
    <source>
        <strain evidence="1">Daus_M_001</strain>
        <tissue evidence="1">Leg muscle</tissue>
    </source>
</reference>
<proteinExistence type="predicted"/>
<evidence type="ECO:0000313" key="2">
    <source>
        <dbReference type="Proteomes" id="UP001159363"/>
    </source>
</evidence>
<gene>
    <name evidence="1" type="ORF">PR048_028368</name>
</gene>
<comment type="caution">
    <text evidence="1">The sequence shown here is derived from an EMBL/GenBank/DDBJ whole genome shotgun (WGS) entry which is preliminary data.</text>
</comment>
<evidence type="ECO:0000313" key="1">
    <source>
        <dbReference type="EMBL" id="KAJ8872028.1"/>
    </source>
</evidence>
<dbReference type="Proteomes" id="UP001159363">
    <property type="component" value="Chromosome 11"/>
</dbReference>
<keyword evidence="2" id="KW-1185">Reference proteome</keyword>
<sequence length="75" mass="8350">MKNGSEFMSYFKYELAPKQPALFDEISMRKIAKSSLAMVLKSCDVTSKKISADCKVALNGGYLLHTTCVAEICYM</sequence>
<accession>A0ABQ9GJ29</accession>